<feature type="domain" description="RNA polymerase sigma factor 70 region 4 type 2" evidence="8">
    <location>
        <begin position="114"/>
        <end position="167"/>
    </location>
</feature>
<evidence type="ECO:0000256" key="2">
    <source>
        <dbReference type="ARBA" id="ARBA00023015"/>
    </source>
</evidence>
<dbReference type="GO" id="GO:0006352">
    <property type="term" value="P:DNA-templated transcription initiation"/>
    <property type="evidence" value="ECO:0007669"/>
    <property type="project" value="InterPro"/>
</dbReference>
<accession>A0A5C4NJP2</accession>
<proteinExistence type="inferred from homology"/>
<dbReference type="Pfam" id="PF04542">
    <property type="entry name" value="Sigma70_r2"/>
    <property type="match status" value="1"/>
</dbReference>
<dbReference type="Pfam" id="PF08281">
    <property type="entry name" value="Sigma70_r4_2"/>
    <property type="match status" value="1"/>
</dbReference>
<evidence type="ECO:0000259" key="8">
    <source>
        <dbReference type="Pfam" id="PF08281"/>
    </source>
</evidence>
<dbReference type="InterPro" id="IPR013249">
    <property type="entry name" value="RNA_pol_sigma70_r4_t2"/>
</dbReference>
<dbReference type="PANTHER" id="PTHR43133:SF25">
    <property type="entry name" value="RNA POLYMERASE SIGMA FACTOR RFAY-RELATED"/>
    <property type="match status" value="1"/>
</dbReference>
<dbReference type="InterPro" id="IPR013324">
    <property type="entry name" value="RNA_pol_sigma_r3/r4-like"/>
</dbReference>
<dbReference type="InterPro" id="IPR039425">
    <property type="entry name" value="RNA_pol_sigma-70-like"/>
</dbReference>
<dbReference type="InterPro" id="IPR014284">
    <property type="entry name" value="RNA_pol_sigma-70_dom"/>
</dbReference>
<feature type="domain" description="RNA polymerase sigma-70 region 2" evidence="7">
    <location>
        <begin position="24"/>
        <end position="88"/>
    </location>
</feature>
<evidence type="ECO:0000313" key="10">
    <source>
        <dbReference type="Proteomes" id="UP000305709"/>
    </source>
</evidence>
<comment type="caution">
    <text evidence="9">The sequence shown here is derived from an EMBL/GenBank/DDBJ whole genome shotgun (WGS) entry which is preliminary data.</text>
</comment>
<dbReference type="GO" id="GO:0003677">
    <property type="term" value="F:DNA binding"/>
    <property type="evidence" value="ECO:0007669"/>
    <property type="project" value="UniProtKB-KW"/>
</dbReference>
<organism evidence="9 10">
    <name type="scientific">Rubellimicrobium roseum</name>
    <dbReference type="NCBI Taxonomy" id="687525"/>
    <lineage>
        <taxon>Bacteria</taxon>
        <taxon>Pseudomonadati</taxon>
        <taxon>Pseudomonadota</taxon>
        <taxon>Alphaproteobacteria</taxon>
        <taxon>Rhodobacterales</taxon>
        <taxon>Roseobacteraceae</taxon>
        <taxon>Rubellimicrobium</taxon>
    </lineage>
</organism>
<dbReference type="InterPro" id="IPR013325">
    <property type="entry name" value="RNA_pol_sigma_r2"/>
</dbReference>
<dbReference type="PROSITE" id="PS01063">
    <property type="entry name" value="SIGMA70_ECF"/>
    <property type="match status" value="1"/>
</dbReference>
<dbReference type="OrthoDB" id="9803470at2"/>
<evidence type="ECO:0000256" key="5">
    <source>
        <dbReference type="ARBA" id="ARBA00023163"/>
    </source>
</evidence>
<dbReference type="SUPFAM" id="SSF88946">
    <property type="entry name" value="Sigma2 domain of RNA polymerase sigma factors"/>
    <property type="match status" value="1"/>
</dbReference>
<keyword evidence="5 6" id="KW-0804">Transcription</keyword>
<dbReference type="GO" id="GO:0016987">
    <property type="term" value="F:sigma factor activity"/>
    <property type="evidence" value="ECO:0007669"/>
    <property type="project" value="UniProtKB-KW"/>
</dbReference>
<dbReference type="AlphaFoldDB" id="A0A5C4NJP2"/>
<keyword evidence="2 6" id="KW-0805">Transcription regulation</keyword>
<reference evidence="9 10" key="1">
    <citation type="submission" date="2019-06" db="EMBL/GenBank/DDBJ databases">
        <authorList>
            <person name="Jiang L."/>
        </authorList>
    </citation>
    <scope>NUCLEOTIDE SEQUENCE [LARGE SCALE GENOMIC DNA]</scope>
    <source>
        <strain evidence="9 10">YIM 48858</strain>
    </source>
</reference>
<keyword evidence="10" id="KW-1185">Reference proteome</keyword>
<dbReference type="InterPro" id="IPR036388">
    <property type="entry name" value="WH-like_DNA-bd_sf"/>
</dbReference>
<dbReference type="InterPro" id="IPR000838">
    <property type="entry name" value="RNA_pol_sigma70_ECF_CS"/>
</dbReference>
<evidence type="ECO:0000256" key="4">
    <source>
        <dbReference type="ARBA" id="ARBA00023125"/>
    </source>
</evidence>
<dbReference type="Gene3D" id="1.10.10.10">
    <property type="entry name" value="Winged helix-like DNA-binding domain superfamily/Winged helix DNA-binding domain"/>
    <property type="match status" value="1"/>
</dbReference>
<dbReference type="Gene3D" id="1.10.1740.10">
    <property type="match status" value="1"/>
</dbReference>
<protein>
    <recommendedName>
        <fullName evidence="6">RNA polymerase sigma factor</fullName>
    </recommendedName>
</protein>
<dbReference type="NCBIfam" id="TIGR02937">
    <property type="entry name" value="sigma70-ECF"/>
    <property type="match status" value="1"/>
</dbReference>
<keyword evidence="3 6" id="KW-0731">Sigma factor</keyword>
<comment type="similarity">
    <text evidence="1 6">Belongs to the sigma-70 factor family. ECF subfamily.</text>
</comment>
<evidence type="ECO:0000259" key="7">
    <source>
        <dbReference type="Pfam" id="PF04542"/>
    </source>
</evidence>
<evidence type="ECO:0000256" key="3">
    <source>
        <dbReference type="ARBA" id="ARBA00023082"/>
    </source>
</evidence>
<evidence type="ECO:0000256" key="6">
    <source>
        <dbReference type="RuleBase" id="RU000716"/>
    </source>
</evidence>
<dbReference type="Proteomes" id="UP000305709">
    <property type="component" value="Unassembled WGS sequence"/>
</dbReference>
<sequence>MPARLSPSLAQPACSARFDQEVLDLRPALVAFARRLLRQEADVEDLVQETIVKALAARHRFREGTNLKAWLFTIMRNSFNTRWRRSRRETTPGSEVIELGAVMPSTQATDLWARQALERLMKDLSPAHREILILIPVMGLGYEDAAEVCNCSIGTVKSRLNRARMALAALVGGSEP</sequence>
<keyword evidence="4 6" id="KW-0238">DNA-binding</keyword>
<gene>
    <name evidence="9" type="ORF">FHG71_01085</name>
</gene>
<evidence type="ECO:0000313" key="9">
    <source>
        <dbReference type="EMBL" id="TNC75014.1"/>
    </source>
</evidence>
<dbReference type="PANTHER" id="PTHR43133">
    <property type="entry name" value="RNA POLYMERASE ECF-TYPE SIGMA FACTO"/>
    <property type="match status" value="1"/>
</dbReference>
<name>A0A5C4NJP2_9RHOB</name>
<evidence type="ECO:0000256" key="1">
    <source>
        <dbReference type="ARBA" id="ARBA00010641"/>
    </source>
</evidence>
<dbReference type="EMBL" id="VDFV01000001">
    <property type="protein sequence ID" value="TNC75014.1"/>
    <property type="molecule type" value="Genomic_DNA"/>
</dbReference>
<dbReference type="InterPro" id="IPR007627">
    <property type="entry name" value="RNA_pol_sigma70_r2"/>
</dbReference>
<dbReference type="SUPFAM" id="SSF88659">
    <property type="entry name" value="Sigma3 and sigma4 domains of RNA polymerase sigma factors"/>
    <property type="match status" value="1"/>
</dbReference>
<dbReference type="CDD" id="cd06171">
    <property type="entry name" value="Sigma70_r4"/>
    <property type="match status" value="1"/>
</dbReference>